<dbReference type="RefSeq" id="WP_179793999.1">
    <property type="nucleotide sequence ID" value="NZ_BAABHP010000007.1"/>
</dbReference>
<feature type="domain" description="OmpR/PhoB-type" evidence="6">
    <location>
        <begin position="1"/>
        <end position="98"/>
    </location>
</feature>
<dbReference type="GO" id="GO:0003677">
    <property type="term" value="F:DNA binding"/>
    <property type="evidence" value="ECO:0007669"/>
    <property type="project" value="UniProtKB-UniRule"/>
</dbReference>
<dbReference type="PROSITE" id="PS51755">
    <property type="entry name" value="OMPR_PHOB"/>
    <property type="match status" value="1"/>
</dbReference>
<organism evidence="7 8">
    <name type="scientific">Actinomycetospora corticicola</name>
    <dbReference type="NCBI Taxonomy" id="663602"/>
    <lineage>
        <taxon>Bacteria</taxon>
        <taxon>Bacillati</taxon>
        <taxon>Actinomycetota</taxon>
        <taxon>Actinomycetes</taxon>
        <taxon>Pseudonocardiales</taxon>
        <taxon>Pseudonocardiaceae</taxon>
        <taxon>Actinomycetospora</taxon>
    </lineage>
</organism>
<dbReference type="Pfam" id="PF00486">
    <property type="entry name" value="Trans_reg_C"/>
    <property type="match status" value="1"/>
</dbReference>
<dbReference type="PANTHER" id="PTHR35807">
    <property type="entry name" value="TRANSCRIPTIONAL REGULATOR REDD-RELATED"/>
    <property type="match status" value="1"/>
</dbReference>
<evidence type="ECO:0000259" key="6">
    <source>
        <dbReference type="PROSITE" id="PS51755"/>
    </source>
</evidence>
<dbReference type="AlphaFoldDB" id="A0A7Y9DVP3"/>
<reference evidence="7 8" key="1">
    <citation type="submission" date="2020-07" db="EMBL/GenBank/DDBJ databases">
        <title>Sequencing the genomes of 1000 actinobacteria strains.</title>
        <authorList>
            <person name="Klenk H.-P."/>
        </authorList>
    </citation>
    <scope>NUCLEOTIDE SEQUENCE [LARGE SCALE GENOMIC DNA]</scope>
    <source>
        <strain evidence="7 8">DSM 45772</strain>
    </source>
</reference>
<dbReference type="Pfam" id="PF13191">
    <property type="entry name" value="AAA_16"/>
    <property type="match status" value="1"/>
</dbReference>
<evidence type="ECO:0000313" key="8">
    <source>
        <dbReference type="Proteomes" id="UP000535890"/>
    </source>
</evidence>
<evidence type="ECO:0000313" key="7">
    <source>
        <dbReference type="EMBL" id="NYD36304.1"/>
    </source>
</evidence>
<dbReference type="EMBL" id="JACCBN010000001">
    <property type="protein sequence ID" value="NYD36304.1"/>
    <property type="molecule type" value="Genomic_DNA"/>
</dbReference>
<evidence type="ECO:0000256" key="1">
    <source>
        <dbReference type="ARBA" id="ARBA00005820"/>
    </source>
</evidence>
<comment type="caution">
    <text evidence="7">The sequence shown here is derived from an EMBL/GenBank/DDBJ whole genome shotgun (WGS) entry which is preliminary data.</text>
</comment>
<proteinExistence type="inferred from homology"/>
<dbReference type="InterPro" id="IPR011990">
    <property type="entry name" value="TPR-like_helical_dom_sf"/>
</dbReference>
<evidence type="ECO:0000256" key="2">
    <source>
        <dbReference type="ARBA" id="ARBA00023015"/>
    </source>
</evidence>
<name>A0A7Y9DVP3_9PSEU</name>
<dbReference type="InterPro" id="IPR027417">
    <property type="entry name" value="P-loop_NTPase"/>
</dbReference>
<keyword evidence="4" id="KW-0804">Transcription</keyword>
<gene>
    <name evidence="7" type="ORF">BJ983_002406</name>
</gene>
<comment type="similarity">
    <text evidence="1">Belongs to the AfsR/DnrI/RedD regulatory family.</text>
</comment>
<dbReference type="SUPFAM" id="SSF46894">
    <property type="entry name" value="C-terminal effector domain of the bipartite response regulators"/>
    <property type="match status" value="1"/>
</dbReference>
<dbReference type="InterPro" id="IPR051677">
    <property type="entry name" value="AfsR-DnrI-RedD_regulator"/>
</dbReference>
<evidence type="ECO:0000256" key="5">
    <source>
        <dbReference type="PROSITE-ProRule" id="PRU01091"/>
    </source>
</evidence>
<dbReference type="GO" id="GO:0006355">
    <property type="term" value="P:regulation of DNA-templated transcription"/>
    <property type="evidence" value="ECO:0007669"/>
    <property type="project" value="InterPro"/>
</dbReference>
<evidence type="ECO:0000256" key="3">
    <source>
        <dbReference type="ARBA" id="ARBA00023125"/>
    </source>
</evidence>
<dbReference type="SUPFAM" id="SSF52540">
    <property type="entry name" value="P-loop containing nucleoside triphosphate hydrolases"/>
    <property type="match status" value="1"/>
</dbReference>
<keyword evidence="2" id="KW-0805">Transcription regulation</keyword>
<dbReference type="Gene3D" id="1.10.10.10">
    <property type="entry name" value="Winged helix-like DNA-binding domain superfamily/Winged helix DNA-binding domain"/>
    <property type="match status" value="1"/>
</dbReference>
<dbReference type="SUPFAM" id="SSF48452">
    <property type="entry name" value="TPR-like"/>
    <property type="match status" value="1"/>
</dbReference>
<dbReference type="Proteomes" id="UP000535890">
    <property type="component" value="Unassembled WGS sequence"/>
</dbReference>
<dbReference type="InterPro" id="IPR001867">
    <property type="entry name" value="OmpR/PhoB-type_DNA-bd"/>
</dbReference>
<evidence type="ECO:0000256" key="4">
    <source>
        <dbReference type="ARBA" id="ARBA00023163"/>
    </source>
</evidence>
<feature type="DNA-binding region" description="OmpR/PhoB-type" evidence="5">
    <location>
        <begin position="1"/>
        <end position="98"/>
    </location>
</feature>
<protein>
    <submittedName>
        <fullName evidence="7">DNA-binding SARP family transcriptional activator</fullName>
    </submittedName>
</protein>
<dbReference type="SMART" id="SM01043">
    <property type="entry name" value="BTAD"/>
    <property type="match status" value="1"/>
</dbReference>
<keyword evidence="3 5" id="KW-0238">DNA-binding</keyword>
<dbReference type="PANTHER" id="PTHR35807:SF1">
    <property type="entry name" value="TRANSCRIPTIONAL REGULATOR REDD"/>
    <property type="match status" value="1"/>
</dbReference>
<dbReference type="InterPro" id="IPR005158">
    <property type="entry name" value="BTAD"/>
</dbReference>
<accession>A0A7Y9DVP3</accession>
<sequence length="1052" mass="111067">MLRVDVLGDVRATIDGRPLDLGGPRQRAVLGLLAAASGRIVSTDRFVEDLWAGDPPPKALGALQAYVSHLRRRLEPDRAPRTPAAVLVSAAPGYRLVLPDEQVDAWDVARLVDAARAAPAAEALTLALAARSRWTGPPFAAYADEPWAADAATRLGEVHAAAAEIAGEAALAVGRPGEVLSALDELARAEPLRESAAALLARTLAAVGRPGDASAVLRDVRTRLGEELGLDPGPAWHEAQQAVLAPVATPARRRAAPVVAAEPDDGFLGRTAELARLHRAHGTRRSRAGVVWVAAEAGTGKSALVERFAREVTGRVLRARCPEAGGAPPGWAWRELVTAATGTPPTAADPFTLAAAVAPVLAGPVTLVCEDVHGADGETLQVLRHLVANGDGALLVVATYRDDEVSDDLRATLALLAAQTVDRIRLAGLDPESGRRLLARHAGRDLAERTWRALLDRAAGNALFLRELGDLARTEGDDVATRDLPAGVGDVLSRRLARLPARAVATLTRAAVLGREVDVDLMLGVEALRGPLDEEELLDDLDTGVVAGLLESDPDLRFSHALVRDTVAARMPPLRRARLHRALLDALGTRHPERVHALAHHAELALDTTTAGRALPHLVAGATAALDAGAVEEAVRWWRAALRAHDLGAGDTASRLSTHRSLVRALAASGDVLAALAERDRSIAVARRDGDLTDEAWAWSWDVVALWATRPALDEQDAAIARVRELLDAIDPSDRRLRAELLLALAHESQPWLVDVGRAAGEEALAIAVELDDPRLRCRALAVAHFHTFATDDPHHQRRVGEEMLAVASGAHLGDHVALAHLVLSAAAVGRGELDAAQGHLDAATATAGAGQLPVLALSVTVFAATLDLVHGRLDAARRAFDELSARITASGDPNGRVIRTWIRTTVAAVAGDCSVVLDELEAVAAAGGAGYVAVLRVLAHLDAGREADARALWPLPPYPREATWLLETAFQCLAACRLGDVEVVRRTRDELRPWAGQLVRTGNGQLVLGPVDLVLARAATALGEDPRPHAEAAAALARRLAAPQWLAAARA</sequence>
<dbReference type="SMART" id="SM00862">
    <property type="entry name" value="Trans_reg_C"/>
    <property type="match status" value="1"/>
</dbReference>
<dbReference type="Pfam" id="PF03704">
    <property type="entry name" value="BTAD"/>
    <property type="match status" value="1"/>
</dbReference>
<dbReference type="InterPro" id="IPR036388">
    <property type="entry name" value="WH-like_DNA-bd_sf"/>
</dbReference>
<keyword evidence="8" id="KW-1185">Reference proteome</keyword>
<dbReference type="InterPro" id="IPR041664">
    <property type="entry name" value="AAA_16"/>
</dbReference>
<dbReference type="GO" id="GO:0000160">
    <property type="term" value="P:phosphorelay signal transduction system"/>
    <property type="evidence" value="ECO:0007669"/>
    <property type="project" value="InterPro"/>
</dbReference>
<dbReference type="InterPro" id="IPR016032">
    <property type="entry name" value="Sig_transdc_resp-reg_C-effctor"/>
</dbReference>
<dbReference type="Gene3D" id="1.25.40.10">
    <property type="entry name" value="Tetratricopeptide repeat domain"/>
    <property type="match status" value="1"/>
</dbReference>